<feature type="region of interest" description="Disordered" evidence="1">
    <location>
        <begin position="99"/>
        <end position="143"/>
    </location>
</feature>
<dbReference type="Proteomes" id="UP001595868">
    <property type="component" value="Unassembled WGS sequence"/>
</dbReference>
<dbReference type="EMBL" id="JBHSBN010000037">
    <property type="protein sequence ID" value="MFC4110290.1"/>
    <property type="molecule type" value="Genomic_DNA"/>
</dbReference>
<dbReference type="InterPro" id="IPR036513">
    <property type="entry name" value="STAS_dom_sf"/>
</dbReference>
<dbReference type="InterPro" id="IPR058548">
    <property type="entry name" value="MlaB-like_STAS"/>
</dbReference>
<evidence type="ECO:0000256" key="1">
    <source>
        <dbReference type="SAM" id="MobiDB-lite"/>
    </source>
</evidence>
<evidence type="ECO:0000259" key="2">
    <source>
        <dbReference type="Pfam" id="PF13466"/>
    </source>
</evidence>
<dbReference type="Pfam" id="PF13466">
    <property type="entry name" value="STAS_2"/>
    <property type="match status" value="1"/>
</dbReference>
<protein>
    <submittedName>
        <fullName evidence="3">STAS domain-containing protein</fullName>
    </submittedName>
</protein>
<accession>A0ABV8KVS4</accession>
<feature type="domain" description="MlaB-like STAS" evidence="2">
    <location>
        <begin position="11"/>
        <end position="88"/>
    </location>
</feature>
<evidence type="ECO:0000313" key="3">
    <source>
        <dbReference type="EMBL" id="MFC4110290.1"/>
    </source>
</evidence>
<reference evidence="4" key="1">
    <citation type="journal article" date="2019" name="Int. J. Syst. Evol. Microbiol.">
        <title>The Global Catalogue of Microorganisms (GCM) 10K type strain sequencing project: providing services to taxonomists for standard genome sequencing and annotation.</title>
        <authorList>
            <consortium name="The Broad Institute Genomics Platform"/>
            <consortium name="The Broad Institute Genome Sequencing Center for Infectious Disease"/>
            <person name="Wu L."/>
            <person name="Ma J."/>
        </authorList>
    </citation>
    <scope>NUCLEOTIDE SEQUENCE [LARGE SCALE GENOMIC DNA]</scope>
    <source>
        <strain evidence="4">2902at01</strain>
    </source>
</reference>
<gene>
    <name evidence="3" type="ORF">ACFOX0_30770</name>
</gene>
<proteinExistence type="predicted"/>
<evidence type="ECO:0000313" key="4">
    <source>
        <dbReference type="Proteomes" id="UP001595868"/>
    </source>
</evidence>
<sequence length="143" mass="15182">MTAVHTRFAIGARITRADIPVLCAELAALLRRPDRGVVLCDTSAVIRADVVTVEALARLRLTAGRHGWRLVVGGADPTLLQIVALLGLTDLLGPADDLLSPADLRTEPGREAGPSAEPGREAEQREQPGRVEEVVDRRDPAGG</sequence>
<dbReference type="RefSeq" id="WP_377552567.1">
    <property type="nucleotide sequence ID" value="NZ_JBHSBN010000037.1"/>
</dbReference>
<keyword evidence="4" id="KW-1185">Reference proteome</keyword>
<comment type="caution">
    <text evidence="3">The sequence shown here is derived from an EMBL/GenBank/DDBJ whole genome shotgun (WGS) entry which is preliminary data.</text>
</comment>
<feature type="compositionally biased region" description="Basic and acidic residues" evidence="1">
    <location>
        <begin position="118"/>
        <end position="143"/>
    </location>
</feature>
<dbReference type="Gene3D" id="3.30.750.24">
    <property type="entry name" value="STAS domain"/>
    <property type="match status" value="1"/>
</dbReference>
<organism evidence="3 4">
    <name type="scientific">Micromonospora zhanjiangensis</name>
    <dbReference type="NCBI Taxonomy" id="1522057"/>
    <lineage>
        <taxon>Bacteria</taxon>
        <taxon>Bacillati</taxon>
        <taxon>Actinomycetota</taxon>
        <taxon>Actinomycetes</taxon>
        <taxon>Micromonosporales</taxon>
        <taxon>Micromonosporaceae</taxon>
        <taxon>Micromonospora</taxon>
    </lineage>
</organism>
<dbReference type="SUPFAM" id="SSF52091">
    <property type="entry name" value="SpoIIaa-like"/>
    <property type="match status" value="1"/>
</dbReference>
<name>A0ABV8KVS4_9ACTN</name>